<protein>
    <recommendedName>
        <fullName evidence="4">DUF3098 family protein</fullName>
    </recommendedName>
</protein>
<evidence type="ECO:0000313" key="2">
    <source>
        <dbReference type="EMBL" id="RAJ04181.1"/>
    </source>
</evidence>
<dbReference type="InterPro" id="IPR021448">
    <property type="entry name" value="DUF3098"/>
</dbReference>
<keyword evidence="3" id="KW-1185">Reference proteome</keyword>
<dbReference type="EMBL" id="QLLL01000005">
    <property type="protein sequence ID" value="RAJ04181.1"/>
    <property type="molecule type" value="Genomic_DNA"/>
</dbReference>
<organism evidence="2 3">
    <name type="scientific">Chitinophaga skermanii</name>
    <dbReference type="NCBI Taxonomy" id="331697"/>
    <lineage>
        <taxon>Bacteria</taxon>
        <taxon>Pseudomonadati</taxon>
        <taxon>Bacteroidota</taxon>
        <taxon>Chitinophagia</taxon>
        <taxon>Chitinophagales</taxon>
        <taxon>Chitinophagaceae</taxon>
        <taxon>Chitinophaga</taxon>
    </lineage>
</organism>
<feature type="transmembrane region" description="Helical" evidence="1">
    <location>
        <begin position="21"/>
        <end position="41"/>
    </location>
</feature>
<dbReference type="Proteomes" id="UP000249547">
    <property type="component" value="Unassembled WGS sequence"/>
</dbReference>
<name>A0A327QIU4_9BACT</name>
<keyword evidence="1" id="KW-0812">Transmembrane</keyword>
<keyword evidence="1" id="KW-1133">Transmembrane helix</keyword>
<reference evidence="2 3" key="1">
    <citation type="submission" date="2018-06" db="EMBL/GenBank/DDBJ databases">
        <title>Genomic Encyclopedia of Archaeal and Bacterial Type Strains, Phase II (KMG-II): from individual species to whole genera.</title>
        <authorList>
            <person name="Goeker M."/>
        </authorList>
    </citation>
    <scope>NUCLEOTIDE SEQUENCE [LARGE SCALE GENOMIC DNA]</scope>
    <source>
        <strain evidence="2 3">DSM 23857</strain>
    </source>
</reference>
<dbReference type="RefSeq" id="WP_111598478.1">
    <property type="nucleotide sequence ID" value="NZ_QLLL01000005.1"/>
</dbReference>
<dbReference type="AlphaFoldDB" id="A0A327QIU4"/>
<feature type="transmembrane region" description="Helical" evidence="1">
    <location>
        <begin position="61"/>
        <end position="80"/>
    </location>
</feature>
<comment type="caution">
    <text evidence="2">The sequence shown here is derived from an EMBL/GenBank/DDBJ whole genome shotgun (WGS) entry which is preliminary data.</text>
</comment>
<gene>
    <name evidence="2" type="ORF">LX64_03059</name>
</gene>
<dbReference type="OrthoDB" id="963379at2"/>
<keyword evidence="1" id="KW-0472">Membrane</keyword>
<evidence type="ECO:0008006" key="4">
    <source>
        <dbReference type="Google" id="ProtNLM"/>
    </source>
</evidence>
<evidence type="ECO:0000313" key="3">
    <source>
        <dbReference type="Proteomes" id="UP000249547"/>
    </source>
</evidence>
<sequence>MAKEVKSTQSIPERSLFSKDNYVLMIAGIVIILIGFVLMMGGASTSPDSFNVNDVYSPRRITWAPLFILIGLAVEVYAIMKKPKQQQ</sequence>
<dbReference type="Pfam" id="PF11297">
    <property type="entry name" value="DUF3098"/>
    <property type="match status" value="1"/>
</dbReference>
<accession>A0A327QIU4</accession>
<proteinExistence type="predicted"/>
<evidence type="ECO:0000256" key="1">
    <source>
        <dbReference type="SAM" id="Phobius"/>
    </source>
</evidence>